<accession>A0A7S2LIX1</accession>
<evidence type="ECO:0000256" key="1">
    <source>
        <dbReference type="ARBA" id="ARBA00004477"/>
    </source>
</evidence>
<keyword evidence="3" id="KW-0813">Transport</keyword>
<feature type="transmembrane region" description="Helical" evidence="9">
    <location>
        <begin position="151"/>
        <end position="173"/>
    </location>
</feature>
<dbReference type="InterPro" id="IPR037185">
    <property type="entry name" value="EmrE-like"/>
</dbReference>
<feature type="transmembrane region" description="Helical" evidence="9">
    <location>
        <begin position="268"/>
        <end position="286"/>
    </location>
</feature>
<evidence type="ECO:0000256" key="3">
    <source>
        <dbReference type="ARBA" id="ARBA00022448"/>
    </source>
</evidence>
<evidence type="ECO:0000256" key="4">
    <source>
        <dbReference type="ARBA" id="ARBA00022692"/>
    </source>
</evidence>
<dbReference type="PANTHER" id="PTHR10778:SF10">
    <property type="entry name" value="SOLUTE CARRIER FAMILY 35 MEMBER B1"/>
    <property type="match status" value="1"/>
</dbReference>
<evidence type="ECO:0000256" key="8">
    <source>
        <dbReference type="SAM" id="MobiDB-lite"/>
    </source>
</evidence>
<feature type="region of interest" description="Disordered" evidence="8">
    <location>
        <begin position="48"/>
        <end position="145"/>
    </location>
</feature>
<feature type="transmembrane region" description="Helical" evidence="9">
    <location>
        <begin position="372"/>
        <end position="392"/>
    </location>
</feature>
<dbReference type="Pfam" id="PF08449">
    <property type="entry name" value="UAA"/>
    <property type="match status" value="1"/>
</dbReference>
<dbReference type="GO" id="GO:0005460">
    <property type="term" value="F:UDP-glucose transmembrane transporter activity"/>
    <property type="evidence" value="ECO:0007669"/>
    <property type="project" value="TreeGrafter"/>
</dbReference>
<dbReference type="PANTHER" id="PTHR10778">
    <property type="entry name" value="SOLUTE CARRIER FAMILY 35 MEMBER B"/>
    <property type="match status" value="1"/>
</dbReference>
<protein>
    <recommendedName>
        <fullName evidence="11">Sugar phosphate transporter domain-containing protein</fullName>
    </recommendedName>
</protein>
<dbReference type="SUPFAM" id="SSF103481">
    <property type="entry name" value="Multidrug resistance efflux transporter EmrE"/>
    <property type="match status" value="1"/>
</dbReference>
<gene>
    <name evidence="10" type="ORF">LDAN0321_LOCUS18297</name>
</gene>
<keyword evidence="6 9" id="KW-1133">Transmembrane helix</keyword>
<dbReference type="InterPro" id="IPR013657">
    <property type="entry name" value="SCL35B1-4/HUT1"/>
</dbReference>
<evidence type="ECO:0000313" key="10">
    <source>
        <dbReference type="EMBL" id="CAD9605961.1"/>
    </source>
</evidence>
<evidence type="ECO:0000256" key="7">
    <source>
        <dbReference type="ARBA" id="ARBA00023136"/>
    </source>
</evidence>
<feature type="compositionally biased region" description="Basic and acidic residues" evidence="8">
    <location>
        <begin position="107"/>
        <end position="125"/>
    </location>
</feature>
<feature type="compositionally biased region" description="Basic and acidic residues" evidence="8">
    <location>
        <begin position="456"/>
        <end position="467"/>
    </location>
</feature>
<dbReference type="AlphaFoldDB" id="A0A7S2LIX1"/>
<dbReference type="GO" id="GO:0005459">
    <property type="term" value="F:UDP-galactose transmembrane transporter activity"/>
    <property type="evidence" value="ECO:0007669"/>
    <property type="project" value="TreeGrafter"/>
</dbReference>
<evidence type="ECO:0000256" key="5">
    <source>
        <dbReference type="ARBA" id="ARBA00022824"/>
    </source>
</evidence>
<dbReference type="EMBL" id="HBGY01029476">
    <property type="protein sequence ID" value="CAD9605961.1"/>
    <property type="molecule type" value="Transcribed_RNA"/>
</dbReference>
<keyword evidence="4 9" id="KW-0812">Transmembrane</keyword>
<name>A0A7S2LIX1_9STRA</name>
<sequence length="505" mass="53556">MTDKAGPTMAVLTAGLGASGSKKKKKNSSVKTTAGVVEADLISLNRVTEEKALLPSSSSASSKEREGLGLDGPVPSRVENRCPSEEVPFNLQQATMLSDESVEEDGLSDHENRDEKSRQSHESPAKVKANHGKVDGHGGEPEESAGPAKNVVWLVVCFFGIMGSFIAYGILLEYTTSGGRKLHELSFLFVTSAFYTLTGAIGSNIRGEEPSTIPPARFAVLGLTSMGSTFCSVRSLRYVIFPIQVLAKSCKPVPVMIMGAFMGKKYSLQKYMNVCLIVGGVALFMSGGSSKHKGGADDLGGAGEQLIGVILLFISLCFDGGTGAYEDKLMSVHSVGPFDLMYNIQLGKTILAGLGLLIFNEIHIFFRMVEEMGFLLVALGLSGALGQIFIFVTISKFGALTCSIIGLARKVTTLVASIYIYGHVLNGTQWLGLVICVGAMVMNFMSKKKGGGHGHGHGDGHGSEKKTSSNAYTDKVAQDEEKLSMLDAVDGQAEEGDVELGAARK</sequence>
<keyword evidence="7 9" id="KW-0472">Membrane</keyword>
<evidence type="ECO:0000256" key="2">
    <source>
        <dbReference type="ARBA" id="ARBA00010694"/>
    </source>
</evidence>
<reference evidence="10" key="1">
    <citation type="submission" date="2021-01" db="EMBL/GenBank/DDBJ databases">
        <authorList>
            <person name="Corre E."/>
            <person name="Pelletier E."/>
            <person name="Niang G."/>
            <person name="Scheremetjew M."/>
            <person name="Finn R."/>
            <person name="Kale V."/>
            <person name="Holt S."/>
            <person name="Cochrane G."/>
            <person name="Meng A."/>
            <person name="Brown T."/>
            <person name="Cohen L."/>
        </authorList>
    </citation>
    <scope>NUCLEOTIDE SEQUENCE</scope>
    <source>
        <strain evidence="10">B650</strain>
    </source>
</reference>
<organism evidence="10">
    <name type="scientific">Leptocylindrus danicus</name>
    <dbReference type="NCBI Taxonomy" id="163516"/>
    <lineage>
        <taxon>Eukaryota</taxon>
        <taxon>Sar</taxon>
        <taxon>Stramenopiles</taxon>
        <taxon>Ochrophyta</taxon>
        <taxon>Bacillariophyta</taxon>
        <taxon>Coscinodiscophyceae</taxon>
        <taxon>Chaetocerotophycidae</taxon>
        <taxon>Leptocylindrales</taxon>
        <taxon>Leptocylindraceae</taxon>
        <taxon>Leptocylindrus</taxon>
    </lineage>
</organism>
<dbReference type="GO" id="GO:0005789">
    <property type="term" value="C:endoplasmic reticulum membrane"/>
    <property type="evidence" value="ECO:0007669"/>
    <property type="project" value="UniProtKB-SubCell"/>
</dbReference>
<evidence type="ECO:0000256" key="6">
    <source>
        <dbReference type="ARBA" id="ARBA00022989"/>
    </source>
</evidence>
<keyword evidence="5" id="KW-0256">Endoplasmic reticulum</keyword>
<comment type="subcellular location">
    <subcellularLocation>
        <location evidence="1">Endoplasmic reticulum membrane</location>
        <topology evidence="1">Multi-pass membrane protein</topology>
    </subcellularLocation>
</comment>
<feature type="region of interest" description="Disordered" evidence="8">
    <location>
        <begin position="1"/>
        <end position="35"/>
    </location>
</feature>
<dbReference type="GO" id="GO:0000139">
    <property type="term" value="C:Golgi membrane"/>
    <property type="evidence" value="ECO:0007669"/>
    <property type="project" value="TreeGrafter"/>
</dbReference>
<proteinExistence type="inferred from homology"/>
<evidence type="ECO:0008006" key="11">
    <source>
        <dbReference type="Google" id="ProtNLM"/>
    </source>
</evidence>
<feature type="transmembrane region" description="Helical" evidence="9">
    <location>
        <begin position="185"/>
        <end position="205"/>
    </location>
</feature>
<evidence type="ECO:0000256" key="9">
    <source>
        <dbReference type="SAM" id="Phobius"/>
    </source>
</evidence>
<comment type="similarity">
    <text evidence="2">Belongs to the nucleotide-sugar transporter family. SLC35B subfamily.</text>
</comment>
<feature type="region of interest" description="Disordered" evidence="8">
    <location>
        <begin position="452"/>
        <end position="473"/>
    </location>
</feature>
<feature type="transmembrane region" description="Helical" evidence="9">
    <location>
        <begin position="346"/>
        <end position="366"/>
    </location>
</feature>
<feature type="transmembrane region" description="Helical" evidence="9">
    <location>
        <begin position="225"/>
        <end position="247"/>
    </location>
</feature>